<sequence>MIAFKKKRRAWGSVKRIVSVCQEAGMTCDEIHFGTGINKRVIWVTARQLKVKLRSPHKPLLKYYVQQ</sequence>
<organism evidence="1">
    <name type="scientific">uncultured Caudovirales phage</name>
    <dbReference type="NCBI Taxonomy" id="2100421"/>
    <lineage>
        <taxon>Viruses</taxon>
        <taxon>Duplodnaviria</taxon>
        <taxon>Heunggongvirae</taxon>
        <taxon>Uroviricota</taxon>
        <taxon>Caudoviricetes</taxon>
        <taxon>Peduoviridae</taxon>
        <taxon>Maltschvirus</taxon>
        <taxon>Maltschvirus maltsch</taxon>
    </lineage>
</organism>
<evidence type="ECO:0000313" key="1">
    <source>
        <dbReference type="EMBL" id="CAB5178885.1"/>
    </source>
</evidence>
<accession>A0A6J7WCP3</accession>
<dbReference type="EMBL" id="LR798206">
    <property type="protein sequence ID" value="CAB5178885.1"/>
    <property type="molecule type" value="Genomic_DNA"/>
</dbReference>
<name>A0A6J7WCP3_9CAUD</name>
<gene>
    <name evidence="1" type="ORF">UFOVP157_48</name>
</gene>
<protein>
    <submittedName>
        <fullName evidence="1">Uncharacterized protein</fullName>
    </submittedName>
</protein>
<proteinExistence type="predicted"/>
<reference evidence="1" key="1">
    <citation type="submission" date="2020-05" db="EMBL/GenBank/DDBJ databases">
        <authorList>
            <person name="Chiriac C."/>
            <person name="Salcher M."/>
            <person name="Ghai R."/>
            <person name="Kavagutti S V."/>
        </authorList>
    </citation>
    <scope>NUCLEOTIDE SEQUENCE</scope>
</reference>